<dbReference type="InterPro" id="IPR024083">
    <property type="entry name" value="Fumarase/histidase_N"/>
</dbReference>
<reference evidence="8" key="1">
    <citation type="journal article" date="2019" name="Int. J. Syst. Evol. Microbiol.">
        <title>The Global Catalogue of Microorganisms (GCM) 10K type strain sequencing project: providing services to taxonomists for standard genome sequencing and annotation.</title>
        <authorList>
            <consortium name="The Broad Institute Genomics Platform"/>
            <consortium name="The Broad Institute Genome Sequencing Center for Infectious Disease"/>
            <person name="Wu L."/>
            <person name="Ma J."/>
        </authorList>
    </citation>
    <scope>NUCLEOTIDE SEQUENCE [LARGE SCALE GENOMIC DNA]</scope>
    <source>
        <strain evidence="8">JCM 4594</strain>
    </source>
</reference>
<keyword evidence="4 7" id="KW-0456">Lyase</keyword>
<evidence type="ECO:0000256" key="1">
    <source>
        <dbReference type="ARBA" id="ARBA00004941"/>
    </source>
</evidence>
<evidence type="ECO:0000313" key="7">
    <source>
        <dbReference type="EMBL" id="GGY72861.1"/>
    </source>
</evidence>
<dbReference type="PANTHER" id="PTHR43814:SF1">
    <property type="entry name" value="ARGININOSUCCINATE LYASE"/>
    <property type="match status" value="1"/>
</dbReference>
<dbReference type="Proteomes" id="UP000600946">
    <property type="component" value="Unassembled WGS sequence"/>
</dbReference>
<evidence type="ECO:0000256" key="5">
    <source>
        <dbReference type="SAM" id="MobiDB-lite"/>
    </source>
</evidence>
<evidence type="ECO:0000313" key="8">
    <source>
        <dbReference type="Proteomes" id="UP000600946"/>
    </source>
</evidence>
<comment type="caution">
    <text evidence="7">The sequence shown here is derived from an EMBL/GenBank/DDBJ whole genome shotgun (WGS) entry which is preliminary data.</text>
</comment>
<dbReference type="PRINTS" id="PR00145">
    <property type="entry name" value="ARGSUCLYASE"/>
</dbReference>
<keyword evidence="8" id="KW-1185">Reference proteome</keyword>
<dbReference type="Gene3D" id="1.10.40.30">
    <property type="entry name" value="Fumarase/aspartase (C-terminal domain)"/>
    <property type="match status" value="1"/>
</dbReference>
<dbReference type="InterPro" id="IPR000362">
    <property type="entry name" value="Fumarate_lyase_fam"/>
</dbReference>
<dbReference type="SUPFAM" id="SSF48557">
    <property type="entry name" value="L-aspartase-like"/>
    <property type="match status" value="1"/>
</dbReference>
<dbReference type="PRINTS" id="PR00149">
    <property type="entry name" value="FUMRATELYASE"/>
</dbReference>
<dbReference type="Gene3D" id="1.20.200.10">
    <property type="entry name" value="Fumarase/aspartase (Central domain)"/>
    <property type="match status" value="1"/>
</dbReference>
<gene>
    <name evidence="7" type="primary">argH</name>
    <name evidence="7" type="ORF">GCM10010326_78590</name>
</gene>
<evidence type="ECO:0000256" key="2">
    <source>
        <dbReference type="ARBA" id="ARBA00012338"/>
    </source>
</evidence>
<protein>
    <recommendedName>
        <fullName evidence="2">argininosuccinate lyase</fullName>
        <ecNumber evidence="2">4.3.2.1</ecNumber>
    </recommendedName>
</protein>
<feature type="domain" description="Fumarate lyase N-terminal" evidence="6">
    <location>
        <begin position="49"/>
        <end position="301"/>
    </location>
</feature>
<dbReference type="GO" id="GO:0016829">
    <property type="term" value="F:lyase activity"/>
    <property type="evidence" value="ECO:0007669"/>
    <property type="project" value="UniProtKB-KW"/>
</dbReference>
<dbReference type="Pfam" id="PF00206">
    <property type="entry name" value="Lyase_1"/>
    <property type="match status" value="1"/>
</dbReference>
<comment type="pathway">
    <text evidence="1">Amino-acid biosynthesis; L-arginine biosynthesis; L-arginine from L-ornithine and carbamoyl phosphate: step 3/3.</text>
</comment>
<evidence type="ECO:0000259" key="6">
    <source>
        <dbReference type="Pfam" id="PF00206"/>
    </source>
</evidence>
<feature type="region of interest" description="Disordered" evidence="5">
    <location>
        <begin position="480"/>
        <end position="501"/>
    </location>
</feature>
<proteinExistence type="predicted"/>
<evidence type="ECO:0000256" key="4">
    <source>
        <dbReference type="ARBA" id="ARBA00023239"/>
    </source>
</evidence>
<dbReference type="InterPro" id="IPR008948">
    <property type="entry name" value="L-Aspartase-like"/>
</dbReference>
<dbReference type="RefSeq" id="WP_161252522.1">
    <property type="nucleotide sequence ID" value="NZ_BMUU01000034.1"/>
</dbReference>
<dbReference type="EC" id="4.3.2.1" evidence="2"/>
<sequence length="501" mass="55179">MPVEKARPTRLSGRVSSGPSHLLRAEVLDPQFDAEVNTLLPHYVAIEKALVAEYVRMGLLAEGSAHEINALLDSVDRDSMIERSATAMSDMAFTLEQHVEAGLGEPVAAWHVDRSRNDYQACAQLLFGRSRLLDAAATLLEFGRAAHRLAGRHTEHPMPGYTHLQAAQIISPGFYLAALSEQAQHSARRLLSTYDSIDACPLGAGAMSGQTLPWDRRRLARLLGFQRIQPLALTSVAHRGWTVEITAEFEILGVQLSRFVTDLMTWGSSAYGFLDLPDELSGISSAMPQKKNFPILERIRGRLAHLSSTHLDTVLGQRNTAFSNSVEVSKEAGTELPKAFDTFESALRLFTVVLDNARFDVDRMARACEKEFLGGFALANRLTLHEGVPWRLAQVIAGRYIVMAMDAGLKPVQINPDLLIQAAAENGCQLQDPRALLHDVFDVAGALWSMNSSGSTHPEAVGEVLADQEREFERLAREWNRRRSQSQEGGNGVVQFGHERG</sequence>
<dbReference type="InterPro" id="IPR009049">
    <property type="entry name" value="Argininosuccinate_lyase"/>
</dbReference>
<dbReference type="GeneID" id="96295674"/>
<dbReference type="Gene3D" id="1.10.275.10">
    <property type="entry name" value="Fumarase/aspartase (N-terminal domain)"/>
    <property type="match status" value="1"/>
</dbReference>
<dbReference type="InterPro" id="IPR022761">
    <property type="entry name" value="Fumarate_lyase_N"/>
</dbReference>
<accession>A0ABQ3B0B7</accession>
<keyword evidence="3" id="KW-0028">Amino-acid biosynthesis</keyword>
<keyword evidence="3" id="KW-0055">Arginine biosynthesis</keyword>
<organism evidence="7 8">
    <name type="scientific">Streptomyces xanthochromogenes</name>
    <dbReference type="NCBI Taxonomy" id="67384"/>
    <lineage>
        <taxon>Bacteria</taxon>
        <taxon>Bacillati</taxon>
        <taxon>Actinomycetota</taxon>
        <taxon>Actinomycetes</taxon>
        <taxon>Kitasatosporales</taxon>
        <taxon>Streptomycetaceae</taxon>
        <taxon>Streptomyces</taxon>
    </lineage>
</organism>
<dbReference type="PANTHER" id="PTHR43814">
    <property type="entry name" value="ARGININOSUCCINATE LYASE"/>
    <property type="match status" value="1"/>
</dbReference>
<dbReference type="EMBL" id="BMUU01000034">
    <property type="protein sequence ID" value="GGY72861.1"/>
    <property type="molecule type" value="Genomic_DNA"/>
</dbReference>
<evidence type="ECO:0000256" key="3">
    <source>
        <dbReference type="ARBA" id="ARBA00022571"/>
    </source>
</evidence>
<name>A0ABQ3B0B7_9ACTN</name>